<proteinExistence type="predicted"/>
<accession>A0A4Z0PLI8</accession>
<sequence length="91" mass="10649">MKKSISSDCDQEVLRVLQKQPNLWVPAIYRGRPTDAQFYQLVKLRFIEGSDYLYQLKQKDKHTWQDGTQATSPQPHYVQEVTLTLVDSHGR</sequence>
<dbReference type="EMBL" id="SRLD01000017">
    <property type="protein sequence ID" value="TGE16273.1"/>
    <property type="molecule type" value="Genomic_DNA"/>
</dbReference>
<dbReference type="RefSeq" id="WP_167852069.1">
    <property type="nucleotide sequence ID" value="NZ_SRLD01000017.1"/>
</dbReference>
<dbReference type="AlphaFoldDB" id="A0A4Z0PLI8"/>
<reference evidence="1 2" key="1">
    <citation type="submission" date="2019-04" db="EMBL/GenBank/DDBJ databases">
        <authorList>
            <person name="Feng G."/>
            <person name="Zhang J."/>
            <person name="Zhu H."/>
        </authorList>
    </citation>
    <scope>NUCLEOTIDE SEQUENCE [LARGE SCALE GENOMIC DNA]</scope>
    <source>
        <strain evidence="1 2">JCM 17223</strain>
    </source>
</reference>
<dbReference type="Proteomes" id="UP000297739">
    <property type="component" value="Unassembled WGS sequence"/>
</dbReference>
<name>A0A4Z0PLI8_9BACT</name>
<keyword evidence="2" id="KW-1185">Reference proteome</keyword>
<protein>
    <submittedName>
        <fullName evidence="1">Uncharacterized protein</fullName>
    </submittedName>
</protein>
<gene>
    <name evidence="1" type="ORF">E5J99_10350</name>
</gene>
<evidence type="ECO:0000313" key="2">
    <source>
        <dbReference type="Proteomes" id="UP000297739"/>
    </source>
</evidence>
<organism evidence="1 2">
    <name type="scientific">Hymenobacter elongatus</name>
    <dbReference type="NCBI Taxonomy" id="877208"/>
    <lineage>
        <taxon>Bacteria</taxon>
        <taxon>Pseudomonadati</taxon>
        <taxon>Bacteroidota</taxon>
        <taxon>Cytophagia</taxon>
        <taxon>Cytophagales</taxon>
        <taxon>Hymenobacteraceae</taxon>
        <taxon>Hymenobacter</taxon>
    </lineage>
</organism>
<evidence type="ECO:0000313" key="1">
    <source>
        <dbReference type="EMBL" id="TGE16273.1"/>
    </source>
</evidence>
<comment type="caution">
    <text evidence="1">The sequence shown here is derived from an EMBL/GenBank/DDBJ whole genome shotgun (WGS) entry which is preliminary data.</text>
</comment>